<dbReference type="Pfam" id="PF04069">
    <property type="entry name" value="OpuAC"/>
    <property type="match status" value="1"/>
</dbReference>
<dbReference type="Gene3D" id="3.40.190.120">
    <property type="entry name" value="Osmoprotection protein (prox), domain 2"/>
    <property type="match status" value="1"/>
</dbReference>
<dbReference type="HOGENOM" id="CLU_038355_1_0_9"/>
<feature type="signal peptide" evidence="1">
    <location>
        <begin position="1"/>
        <end position="22"/>
    </location>
</feature>
<dbReference type="AlphaFoldDB" id="E6U3D2"/>
<organism evidence="3 4">
    <name type="scientific">Ethanoligenens harbinense (strain DSM 18485 / JCM 12961 / CGMCC 1.5033 / YUAN-3)</name>
    <dbReference type="NCBI Taxonomy" id="663278"/>
    <lineage>
        <taxon>Bacteria</taxon>
        <taxon>Bacillati</taxon>
        <taxon>Bacillota</taxon>
        <taxon>Clostridia</taxon>
        <taxon>Eubacteriales</taxon>
        <taxon>Oscillospiraceae</taxon>
        <taxon>Ethanoligenens</taxon>
    </lineage>
</organism>
<dbReference type="PROSITE" id="PS51257">
    <property type="entry name" value="PROKAR_LIPOPROTEIN"/>
    <property type="match status" value="1"/>
</dbReference>
<feature type="domain" description="ABC-type glycine betaine transport system substrate-binding" evidence="2">
    <location>
        <begin position="34"/>
        <end position="295"/>
    </location>
</feature>
<dbReference type="GO" id="GO:0043190">
    <property type="term" value="C:ATP-binding cassette (ABC) transporter complex"/>
    <property type="evidence" value="ECO:0007669"/>
    <property type="project" value="InterPro"/>
</dbReference>
<protein>
    <submittedName>
        <fullName evidence="3">Substrate-binding region of ABC-type glycine betaine transport system</fullName>
    </submittedName>
</protein>
<dbReference type="Proteomes" id="UP000001551">
    <property type="component" value="Chromosome"/>
</dbReference>
<evidence type="ECO:0000259" key="2">
    <source>
        <dbReference type="Pfam" id="PF04069"/>
    </source>
</evidence>
<dbReference type="GO" id="GO:0022857">
    <property type="term" value="F:transmembrane transporter activity"/>
    <property type="evidence" value="ECO:0007669"/>
    <property type="project" value="InterPro"/>
</dbReference>
<dbReference type="EMBL" id="CP002400">
    <property type="protein sequence ID" value="ADU26424.1"/>
    <property type="molecule type" value="Genomic_DNA"/>
</dbReference>
<dbReference type="Gene3D" id="3.40.190.10">
    <property type="entry name" value="Periplasmic binding protein-like II"/>
    <property type="match status" value="1"/>
</dbReference>
<dbReference type="SUPFAM" id="SSF53850">
    <property type="entry name" value="Periplasmic binding protein-like II"/>
    <property type="match status" value="1"/>
</dbReference>
<dbReference type="CDD" id="cd13615">
    <property type="entry name" value="PBP2_ProWY"/>
    <property type="match status" value="1"/>
</dbReference>
<dbReference type="RefSeq" id="WP_013484794.1">
    <property type="nucleotide sequence ID" value="NC_014828.1"/>
</dbReference>
<evidence type="ECO:0000313" key="3">
    <source>
        <dbReference type="EMBL" id="ADU26424.1"/>
    </source>
</evidence>
<feature type="chain" id="PRO_5038856752" evidence="1">
    <location>
        <begin position="23"/>
        <end position="304"/>
    </location>
</feature>
<dbReference type="KEGG" id="eha:Ethha_0856"/>
<proteinExistence type="predicted"/>
<evidence type="ECO:0000313" key="4">
    <source>
        <dbReference type="Proteomes" id="UP000001551"/>
    </source>
</evidence>
<keyword evidence="4" id="KW-1185">Reference proteome</keyword>
<evidence type="ECO:0000256" key="1">
    <source>
        <dbReference type="SAM" id="SignalP"/>
    </source>
</evidence>
<dbReference type="InterPro" id="IPR007210">
    <property type="entry name" value="ABC_Gly_betaine_transp_sub-bd"/>
</dbReference>
<keyword evidence="1" id="KW-0732">Signal</keyword>
<name>E6U3D2_ETHHY</name>
<sequence>MKKTIRSAISLLLTAATVFTLGACTKNGNSSGTTVTIGSKDSTENLLVAEVYALALKDNGFHVNRKFKINSTLIHSALTSGQIDLYPEYTSTGLLAVLKLPLITDPQNVYNTVKVDYLKQFNLVWLNYSPANDSQCLVITQAASAKYNIRTISDLQKGASQIRFASQDPFDQRSDGMPALTVAYGPFHFKSEQTYDNGLKYQILANDKADVTVAYATEGQLSDTSKFLVLEDDKHVWPPYNLAPVVRKQVLDKNAKIATVLNKVSALINTKTMTQLNAKVDVNKQNYEDVAKTFYDSIKSKVHA</sequence>
<accession>E6U3D2</accession>
<dbReference type="eggNOG" id="COG1732">
    <property type="taxonomic scope" value="Bacteria"/>
</dbReference>
<reference evidence="3 4" key="1">
    <citation type="submission" date="2010-12" db="EMBL/GenBank/DDBJ databases">
        <title>Complete sequence of Ethanoligenens harbinense YUAN-3.</title>
        <authorList>
            <person name="Lucas S."/>
            <person name="Copeland A."/>
            <person name="Lapidus A."/>
            <person name="Cheng J.-F."/>
            <person name="Bruce D."/>
            <person name="Goodwin L."/>
            <person name="Pitluck S."/>
            <person name="Chertkov O."/>
            <person name="Misra M."/>
            <person name="Detter J.C."/>
            <person name="Han C."/>
            <person name="Tapia R."/>
            <person name="Land M."/>
            <person name="Hauser L."/>
            <person name="Jeffries C."/>
            <person name="Kyrpides N."/>
            <person name="Ivanova N."/>
            <person name="Mikhailova N."/>
            <person name="Wang A."/>
            <person name="Mouttaki H."/>
            <person name="He Z."/>
            <person name="Zhou J."/>
            <person name="Hemme C.L."/>
            <person name="Woyke T."/>
        </authorList>
    </citation>
    <scope>NUCLEOTIDE SEQUENCE [LARGE SCALE GENOMIC DNA]</scope>
    <source>
        <strain evidence="4">DSM 18485 / JCM 12961 / CGMCC 1.5033 / YUAN-3</strain>
    </source>
</reference>
<dbReference type="STRING" id="663278.Ethha_0856"/>
<gene>
    <name evidence="3" type="ordered locus">Ethha_0856</name>
</gene>